<comment type="subcellular location">
    <subcellularLocation>
        <location evidence="1">Membrane</location>
        <topology evidence="1">Multi-pass membrane protein</topology>
    </subcellularLocation>
</comment>
<evidence type="ECO:0000256" key="5">
    <source>
        <dbReference type="SAM" id="Phobius"/>
    </source>
</evidence>
<dbReference type="STRING" id="1618646.UW57_C0002G0090"/>
<dbReference type="AlphaFoldDB" id="A0A0G1IYU7"/>
<reference evidence="6 7" key="1">
    <citation type="journal article" date="2015" name="Nature">
        <title>rRNA introns, odd ribosomes, and small enigmatic genomes across a large radiation of phyla.</title>
        <authorList>
            <person name="Brown C.T."/>
            <person name="Hug L.A."/>
            <person name="Thomas B.C."/>
            <person name="Sharon I."/>
            <person name="Castelle C.J."/>
            <person name="Singh A."/>
            <person name="Wilkins M.J."/>
            <person name="Williams K.H."/>
            <person name="Banfield J.F."/>
        </authorList>
    </citation>
    <scope>NUCLEOTIDE SEQUENCE [LARGE SCALE GENOMIC DNA]</scope>
</reference>
<dbReference type="Pfam" id="PF04193">
    <property type="entry name" value="PQ-loop"/>
    <property type="match status" value="1"/>
</dbReference>
<name>A0A0G1IYU7_9BACT</name>
<keyword evidence="2 5" id="KW-0812">Transmembrane</keyword>
<dbReference type="Gene3D" id="1.20.1280.290">
    <property type="match status" value="1"/>
</dbReference>
<accession>A0A0G1IYU7</accession>
<dbReference type="InterPro" id="IPR006603">
    <property type="entry name" value="PQ-loop_rpt"/>
</dbReference>
<gene>
    <name evidence="6" type="ORF">UW57_C0002G0090</name>
</gene>
<evidence type="ECO:0000256" key="3">
    <source>
        <dbReference type="ARBA" id="ARBA00022989"/>
    </source>
</evidence>
<evidence type="ECO:0000256" key="2">
    <source>
        <dbReference type="ARBA" id="ARBA00022692"/>
    </source>
</evidence>
<sequence length="72" mass="8307">MSVSYFPQAWKQLKNKSAHNIAIATFTILLIGKIIWFFYGIQINDFPVIVSNLVSVIGLLAIVVLYFIYRER</sequence>
<dbReference type="EMBL" id="LCIV01000002">
    <property type="protein sequence ID" value="KKT64210.1"/>
    <property type="molecule type" value="Genomic_DNA"/>
</dbReference>
<keyword evidence="4 5" id="KW-0472">Membrane</keyword>
<evidence type="ECO:0000256" key="4">
    <source>
        <dbReference type="ARBA" id="ARBA00023136"/>
    </source>
</evidence>
<dbReference type="Proteomes" id="UP000034652">
    <property type="component" value="Unassembled WGS sequence"/>
</dbReference>
<protein>
    <submittedName>
        <fullName evidence="6">MtN3/saliva family</fullName>
    </submittedName>
</protein>
<feature type="transmembrane region" description="Helical" evidence="5">
    <location>
        <begin position="48"/>
        <end position="69"/>
    </location>
</feature>
<feature type="transmembrane region" description="Helical" evidence="5">
    <location>
        <begin position="21"/>
        <end position="42"/>
    </location>
</feature>
<comment type="caution">
    <text evidence="6">The sequence shown here is derived from an EMBL/GenBank/DDBJ whole genome shotgun (WGS) entry which is preliminary data.</text>
</comment>
<evidence type="ECO:0000313" key="7">
    <source>
        <dbReference type="Proteomes" id="UP000034652"/>
    </source>
</evidence>
<evidence type="ECO:0000313" key="6">
    <source>
        <dbReference type="EMBL" id="KKT64210.1"/>
    </source>
</evidence>
<proteinExistence type="predicted"/>
<evidence type="ECO:0000256" key="1">
    <source>
        <dbReference type="ARBA" id="ARBA00004141"/>
    </source>
</evidence>
<keyword evidence="3 5" id="KW-1133">Transmembrane helix</keyword>
<organism evidence="6 7">
    <name type="scientific">Candidatus Giovannonibacteria bacterium GW2011_GWA1_44_29</name>
    <dbReference type="NCBI Taxonomy" id="1618646"/>
    <lineage>
        <taxon>Bacteria</taxon>
        <taxon>Candidatus Giovannoniibacteriota</taxon>
    </lineage>
</organism>
<dbReference type="GO" id="GO:0016020">
    <property type="term" value="C:membrane"/>
    <property type="evidence" value="ECO:0007669"/>
    <property type="project" value="UniProtKB-SubCell"/>
</dbReference>